<dbReference type="PRINTS" id="PR00411">
    <property type="entry name" value="PNDRDTASEI"/>
</dbReference>
<evidence type="ECO:0000313" key="4">
    <source>
        <dbReference type="EMBL" id="KAF1970855.1"/>
    </source>
</evidence>
<accession>A0A6A5V197</accession>
<dbReference type="OrthoDB" id="66881at2759"/>
<dbReference type="PANTHER" id="PTHR23023">
    <property type="entry name" value="DIMETHYLANILINE MONOOXYGENASE"/>
    <property type="match status" value="1"/>
</dbReference>
<dbReference type="Proteomes" id="UP000800036">
    <property type="component" value="Unassembled WGS sequence"/>
</dbReference>
<sequence>MKSVAIIGAGPAGIIAARKLLQSGKFTVTIYEQNDHVGGSWLPEGIIDPKMRTNQSKFTMNFSDLSWESLGPSEDFGDLPESLAGIALSGELLRALHSSRGCTVPCWFQEVRQVKGDAEKGQLRWELKLHAHSKNGTIESFIATFDYVVAAPRFFYNSPKSPPFPRPTGSHVPILHSTQYRGLDAIGRGFTSEISGKRRVLVIGSSHSGGEIAALIASQLSNAQYSPGTSESERVKWTLKSYISVRARCSRSLTLQETVVQVNAPFNRSISPCSAGRADLRIRHRVLLRAWSRRKESRP</sequence>
<keyword evidence="2" id="KW-0274">FAD</keyword>
<keyword evidence="3" id="KW-0560">Oxidoreductase</keyword>
<dbReference type="SUPFAM" id="SSF51905">
    <property type="entry name" value="FAD/NAD(P)-binding domain"/>
    <property type="match status" value="1"/>
</dbReference>
<evidence type="ECO:0000256" key="2">
    <source>
        <dbReference type="ARBA" id="ARBA00022827"/>
    </source>
</evidence>
<dbReference type="AlphaFoldDB" id="A0A6A5V197"/>
<reference evidence="4" key="1">
    <citation type="journal article" date="2020" name="Stud. Mycol.">
        <title>101 Dothideomycetes genomes: a test case for predicting lifestyles and emergence of pathogens.</title>
        <authorList>
            <person name="Haridas S."/>
            <person name="Albert R."/>
            <person name="Binder M."/>
            <person name="Bloem J."/>
            <person name="Labutti K."/>
            <person name="Salamov A."/>
            <person name="Andreopoulos B."/>
            <person name="Baker S."/>
            <person name="Barry K."/>
            <person name="Bills G."/>
            <person name="Bluhm B."/>
            <person name="Cannon C."/>
            <person name="Castanera R."/>
            <person name="Culley D."/>
            <person name="Daum C."/>
            <person name="Ezra D."/>
            <person name="Gonzalez J."/>
            <person name="Henrissat B."/>
            <person name="Kuo A."/>
            <person name="Liang C."/>
            <person name="Lipzen A."/>
            <person name="Lutzoni F."/>
            <person name="Magnuson J."/>
            <person name="Mondo S."/>
            <person name="Nolan M."/>
            <person name="Ohm R."/>
            <person name="Pangilinan J."/>
            <person name="Park H.-J."/>
            <person name="Ramirez L."/>
            <person name="Alfaro M."/>
            <person name="Sun H."/>
            <person name="Tritt A."/>
            <person name="Yoshinaga Y."/>
            <person name="Zwiers L.-H."/>
            <person name="Turgeon B."/>
            <person name="Goodwin S."/>
            <person name="Spatafora J."/>
            <person name="Crous P."/>
            <person name="Grigoriev I."/>
        </authorList>
    </citation>
    <scope>NUCLEOTIDE SEQUENCE</scope>
    <source>
        <strain evidence="4">CBS 107.79</strain>
    </source>
</reference>
<evidence type="ECO:0000256" key="3">
    <source>
        <dbReference type="ARBA" id="ARBA00023002"/>
    </source>
</evidence>
<keyword evidence="5" id="KW-1185">Reference proteome</keyword>
<dbReference type="GO" id="GO:0016491">
    <property type="term" value="F:oxidoreductase activity"/>
    <property type="evidence" value="ECO:0007669"/>
    <property type="project" value="UniProtKB-KW"/>
</dbReference>
<dbReference type="InterPro" id="IPR050346">
    <property type="entry name" value="FMO-like"/>
</dbReference>
<dbReference type="PRINTS" id="PR00368">
    <property type="entry name" value="FADPNR"/>
</dbReference>
<evidence type="ECO:0000256" key="1">
    <source>
        <dbReference type="ARBA" id="ARBA00022630"/>
    </source>
</evidence>
<name>A0A6A5V197_9PLEO</name>
<protein>
    <submittedName>
        <fullName evidence="4">FAD/NAD(P)-binding domain-containing protein</fullName>
    </submittedName>
</protein>
<dbReference type="Pfam" id="PF13450">
    <property type="entry name" value="NAD_binding_8"/>
    <property type="match status" value="1"/>
</dbReference>
<proteinExistence type="predicted"/>
<gene>
    <name evidence="4" type="ORF">BU23DRAFT_203896</name>
</gene>
<organism evidence="4 5">
    <name type="scientific">Bimuria novae-zelandiae CBS 107.79</name>
    <dbReference type="NCBI Taxonomy" id="1447943"/>
    <lineage>
        <taxon>Eukaryota</taxon>
        <taxon>Fungi</taxon>
        <taxon>Dikarya</taxon>
        <taxon>Ascomycota</taxon>
        <taxon>Pezizomycotina</taxon>
        <taxon>Dothideomycetes</taxon>
        <taxon>Pleosporomycetidae</taxon>
        <taxon>Pleosporales</taxon>
        <taxon>Massarineae</taxon>
        <taxon>Didymosphaeriaceae</taxon>
        <taxon>Bimuria</taxon>
    </lineage>
</organism>
<evidence type="ECO:0000313" key="5">
    <source>
        <dbReference type="Proteomes" id="UP000800036"/>
    </source>
</evidence>
<keyword evidence="1" id="KW-0285">Flavoprotein</keyword>
<dbReference type="Gene3D" id="3.50.50.60">
    <property type="entry name" value="FAD/NAD(P)-binding domain"/>
    <property type="match status" value="2"/>
</dbReference>
<dbReference type="InterPro" id="IPR036188">
    <property type="entry name" value="FAD/NAD-bd_sf"/>
</dbReference>
<dbReference type="EMBL" id="ML976698">
    <property type="protein sequence ID" value="KAF1970855.1"/>
    <property type="molecule type" value="Genomic_DNA"/>
</dbReference>